<feature type="transmembrane region" description="Helical" evidence="10">
    <location>
        <begin position="6"/>
        <end position="30"/>
    </location>
</feature>
<dbReference type="InterPro" id="IPR002550">
    <property type="entry name" value="CNNM"/>
</dbReference>
<organism evidence="13 14">
    <name type="scientific">Veillonella magna</name>
    <dbReference type="NCBI Taxonomy" id="464322"/>
    <lineage>
        <taxon>Bacteria</taxon>
        <taxon>Bacillati</taxon>
        <taxon>Bacillota</taxon>
        <taxon>Negativicutes</taxon>
        <taxon>Veillonellales</taxon>
        <taxon>Veillonellaceae</taxon>
        <taxon>Veillonella</taxon>
    </lineage>
</organism>
<dbReference type="SMART" id="SM01091">
    <property type="entry name" value="CorC_HlyC"/>
    <property type="match status" value="1"/>
</dbReference>
<dbReference type="Proteomes" id="UP000707138">
    <property type="component" value="Unassembled WGS sequence"/>
</dbReference>
<evidence type="ECO:0000256" key="9">
    <source>
        <dbReference type="PROSITE-ProRule" id="PRU01193"/>
    </source>
</evidence>
<proteinExistence type="inferred from homology"/>
<dbReference type="InterPro" id="IPR016169">
    <property type="entry name" value="FAD-bd_PCMH_sub2"/>
</dbReference>
<keyword evidence="6 8" id="KW-0129">CBS domain</keyword>
<feature type="transmembrane region" description="Helical" evidence="10">
    <location>
        <begin position="67"/>
        <end position="85"/>
    </location>
</feature>
<dbReference type="InterPro" id="IPR046342">
    <property type="entry name" value="CBS_dom_sf"/>
</dbReference>
<dbReference type="PANTHER" id="PTHR22777:SF17">
    <property type="entry name" value="UPF0053 PROTEIN SLL0260"/>
    <property type="match status" value="1"/>
</dbReference>
<comment type="subcellular location">
    <subcellularLocation>
        <location evidence="1">Membrane</location>
        <topology evidence="1">Multi-pass membrane protein</topology>
    </subcellularLocation>
</comment>
<evidence type="ECO:0000313" key="14">
    <source>
        <dbReference type="Proteomes" id="UP000707138"/>
    </source>
</evidence>
<name>A0ABS2GFW1_9FIRM</name>
<evidence type="ECO:0000256" key="3">
    <source>
        <dbReference type="ARBA" id="ARBA00022692"/>
    </source>
</evidence>
<keyword evidence="3 9" id="KW-0812">Transmembrane</keyword>
<keyword evidence="7 9" id="KW-0472">Membrane</keyword>
<dbReference type="SUPFAM" id="SSF56176">
    <property type="entry name" value="FAD-binding/transporter-associated domain-like"/>
    <property type="match status" value="1"/>
</dbReference>
<dbReference type="Pfam" id="PF01595">
    <property type="entry name" value="CNNM"/>
    <property type="match status" value="1"/>
</dbReference>
<dbReference type="CDD" id="cd04590">
    <property type="entry name" value="CBS_pair_CorC_HlyC_assoc"/>
    <property type="match status" value="1"/>
</dbReference>
<evidence type="ECO:0000256" key="8">
    <source>
        <dbReference type="PROSITE-ProRule" id="PRU00703"/>
    </source>
</evidence>
<evidence type="ECO:0000256" key="4">
    <source>
        <dbReference type="ARBA" id="ARBA00022737"/>
    </source>
</evidence>
<dbReference type="InterPro" id="IPR005170">
    <property type="entry name" value="Transptr-assoc_dom"/>
</dbReference>
<accession>A0ABS2GFW1</accession>
<dbReference type="SUPFAM" id="SSF54631">
    <property type="entry name" value="CBS-domain pair"/>
    <property type="match status" value="1"/>
</dbReference>
<dbReference type="PANTHER" id="PTHR22777">
    <property type="entry name" value="HEMOLYSIN-RELATED"/>
    <property type="match status" value="1"/>
</dbReference>
<dbReference type="InterPro" id="IPR036318">
    <property type="entry name" value="FAD-bd_PCMH-like_sf"/>
</dbReference>
<comment type="caution">
    <text evidence="13">The sequence shown here is derived from an EMBL/GenBank/DDBJ whole genome shotgun (WGS) entry which is preliminary data.</text>
</comment>
<feature type="transmembrane region" description="Helical" evidence="10">
    <location>
        <begin position="105"/>
        <end position="126"/>
    </location>
</feature>
<evidence type="ECO:0000256" key="7">
    <source>
        <dbReference type="ARBA" id="ARBA00023136"/>
    </source>
</evidence>
<dbReference type="InterPro" id="IPR044751">
    <property type="entry name" value="Ion_transp-like_CBS"/>
</dbReference>
<dbReference type="Gene3D" id="3.10.580.10">
    <property type="entry name" value="CBS-domain"/>
    <property type="match status" value="1"/>
</dbReference>
<keyword evidence="14" id="KW-1185">Reference proteome</keyword>
<protein>
    <submittedName>
        <fullName evidence="13">HlyC/CorC family transporter</fullName>
    </submittedName>
</protein>
<dbReference type="Gene3D" id="3.30.465.10">
    <property type="match status" value="1"/>
</dbReference>
<evidence type="ECO:0000256" key="6">
    <source>
        <dbReference type="ARBA" id="ARBA00023122"/>
    </source>
</evidence>
<dbReference type="PROSITE" id="PS51846">
    <property type="entry name" value="CNNM"/>
    <property type="match status" value="1"/>
</dbReference>
<sequence>MDGDVGLEILIILLLIIANGIFSMTELAIVNARKGLLEDSAERGSKGAQRAIQLAEDPNQMFSTIQIGITLIGIVTGLYSGAALSEPMAKAVKEYIPAMAPYADSLSPIIIVSLTTYLSLIVGELVPKRLALNAPERIAIIMARPMHGFAIIAKPLVALLSVSTTGLLKLMGVHDKEEAPVTESEINKMLTQGVELGAFEKEEPILVDNIFRLADRSAGDVMTPRTQLKWIDLNSDPEYIQDMLCNSNHYRLPVGIDSLDELQGLITVSDVFRDYLREQGEASPKSLVAIVKENVKRPLMVPESIGLVKLLDLFRTEGVHEAVVLDEFGGFSGLVTLHDIMEEIVGLMPSGEEERQEEENRIIQREDGTWLVDGLLNIDELKEYFSITKELPGEEDDLYKTIGGFVTYLFGRIPRETDACDWDEYHFEIVDMDNARIDKIMITRRPPEEVEDAADDERAAE</sequence>
<feature type="domain" description="CNNM transmembrane" evidence="12">
    <location>
        <begin position="1"/>
        <end position="203"/>
    </location>
</feature>
<dbReference type="RefSeq" id="WP_028254969.1">
    <property type="nucleotide sequence ID" value="NZ_CAUGKU010000005.1"/>
</dbReference>
<evidence type="ECO:0000256" key="10">
    <source>
        <dbReference type="SAM" id="Phobius"/>
    </source>
</evidence>
<evidence type="ECO:0000259" key="11">
    <source>
        <dbReference type="PROSITE" id="PS51371"/>
    </source>
</evidence>
<dbReference type="Pfam" id="PF00571">
    <property type="entry name" value="CBS"/>
    <property type="match status" value="1"/>
</dbReference>
<evidence type="ECO:0000256" key="5">
    <source>
        <dbReference type="ARBA" id="ARBA00022989"/>
    </source>
</evidence>
<comment type="similarity">
    <text evidence="2">Belongs to the UPF0053 family.</text>
</comment>
<evidence type="ECO:0000256" key="1">
    <source>
        <dbReference type="ARBA" id="ARBA00004141"/>
    </source>
</evidence>
<evidence type="ECO:0000259" key="12">
    <source>
        <dbReference type="PROSITE" id="PS51846"/>
    </source>
</evidence>
<dbReference type="EMBL" id="JACJLA010000007">
    <property type="protein sequence ID" value="MBM6912725.1"/>
    <property type="molecule type" value="Genomic_DNA"/>
</dbReference>
<reference evidence="13 14" key="1">
    <citation type="journal article" date="2021" name="Sci. Rep.">
        <title>The distribution of antibiotic resistance genes in chicken gut microbiota commensals.</title>
        <authorList>
            <person name="Juricova H."/>
            <person name="Matiasovicova J."/>
            <person name="Kubasova T."/>
            <person name="Cejkova D."/>
            <person name="Rychlik I."/>
        </authorList>
    </citation>
    <scope>NUCLEOTIDE SEQUENCE [LARGE SCALE GENOMIC DNA]</scope>
    <source>
        <strain evidence="13 14">An537</strain>
    </source>
</reference>
<keyword evidence="5 9" id="KW-1133">Transmembrane helix</keyword>
<feature type="domain" description="CBS" evidence="11">
    <location>
        <begin position="294"/>
        <end position="354"/>
    </location>
</feature>
<evidence type="ECO:0000256" key="2">
    <source>
        <dbReference type="ARBA" id="ARBA00006337"/>
    </source>
</evidence>
<keyword evidence="4" id="KW-0677">Repeat</keyword>
<evidence type="ECO:0000313" key="13">
    <source>
        <dbReference type="EMBL" id="MBM6912725.1"/>
    </source>
</evidence>
<gene>
    <name evidence="13" type="ORF">H6A01_05230</name>
</gene>
<dbReference type="InterPro" id="IPR000644">
    <property type="entry name" value="CBS_dom"/>
</dbReference>
<dbReference type="Pfam" id="PF03471">
    <property type="entry name" value="CorC_HlyC"/>
    <property type="match status" value="1"/>
</dbReference>
<dbReference type="PROSITE" id="PS51371">
    <property type="entry name" value="CBS"/>
    <property type="match status" value="1"/>
</dbReference>